<keyword evidence="4" id="KW-0862">Zinc</keyword>
<gene>
    <name evidence="19" type="ORF">SAMN05421783_12243</name>
</gene>
<evidence type="ECO:0000256" key="6">
    <source>
        <dbReference type="ARBA" id="ARBA00023300"/>
    </source>
</evidence>
<evidence type="ECO:0000259" key="17">
    <source>
        <dbReference type="Pfam" id="PF20686"/>
    </source>
</evidence>
<evidence type="ECO:0000256" key="3">
    <source>
        <dbReference type="ARBA" id="ARBA00022723"/>
    </source>
</evidence>
<dbReference type="EC" id="4.2.1.1" evidence="2 13"/>
<dbReference type="GO" id="GO:0046872">
    <property type="term" value="F:metal ion binding"/>
    <property type="evidence" value="ECO:0007669"/>
    <property type="project" value="UniProtKB-KW"/>
</dbReference>
<dbReference type="RefSeq" id="WP_245731950.1">
    <property type="nucleotide sequence ID" value="NZ_FNNZ01000022.1"/>
</dbReference>
<dbReference type="Proteomes" id="UP000198816">
    <property type="component" value="Unassembled WGS sequence"/>
</dbReference>
<evidence type="ECO:0000313" key="20">
    <source>
        <dbReference type="Proteomes" id="UP000198816"/>
    </source>
</evidence>
<keyword evidence="5" id="KW-0456">Lyase</keyword>
<evidence type="ECO:0000256" key="1">
    <source>
        <dbReference type="ARBA" id="ARBA00001947"/>
    </source>
</evidence>
<dbReference type="AlphaFoldDB" id="A0A1H3B2R8"/>
<comment type="cofactor">
    <cofactor evidence="1">
        <name>Zn(2+)</name>
        <dbReference type="ChEBI" id="CHEBI:29105"/>
    </cofactor>
</comment>
<dbReference type="Pfam" id="PF20686">
    <property type="entry name" value="CsoSCA_cat"/>
    <property type="match status" value="1"/>
</dbReference>
<evidence type="ECO:0000259" key="18">
    <source>
        <dbReference type="Pfam" id="PF20687"/>
    </source>
</evidence>
<organism evidence="19 20">
    <name type="scientific">Thiocapsa roseopersicina</name>
    <dbReference type="NCBI Taxonomy" id="1058"/>
    <lineage>
        <taxon>Bacteria</taxon>
        <taxon>Pseudomonadati</taxon>
        <taxon>Pseudomonadota</taxon>
        <taxon>Gammaproteobacteria</taxon>
        <taxon>Chromatiales</taxon>
        <taxon>Chromatiaceae</taxon>
        <taxon>Thiocapsa</taxon>
    </lineage>
</organism>
<dbReference type="Pfam" id="PF08936">
    <property type="entry name" value="CsoSCA_C"/>
    <property type="match status" value="1"/>
</dbReference>
<reference evidence="20" key="1">
    <citation type="submission" date="2016-10" db="EMBL/GenBank/DDBJ databases">
        <authorList>
            <person name="Varghese N."/>
            <person name="Submissions S."/>
        </authorList>
    </citation>
    <scope>NUCLEOTIDE SEQUENCE [LARGE SCALE GENOMIC DNA]</scope>
    <source>
        <strain evidence="20">DSM 217</strain>
    </source>
</reference>
<feature type="chain" id="PRO_5011598476" description="Carboxysome shell carbonic anhydrase" evidence="15">
    <location>
        <begin position="22"/>
        <end position="571"/>
    </location>
</feature>
<keyword evidence="15" id="KW-0732">Signal</keyword>
<evidence type="ECO:0000256" key="11">
    <source>
        <dbReference type="ARBA" id="ARBA00024446"/>
    </source>
</evidence>
<name>A0A1H3B2R8_THIRO</name>
<dbReference type="InterPro" id="IPR048539">
    <property type="entry name" value="CsoSCA_cat"/>
</dbReference>
<dbReference type="Pfam" id="PF20687">
    <property type="entry name" value="CsoSCA_N"/>
    <property type="match status" value="1"/>
</dbReference>
<proteinExistence type="inferred from homology"/>
<dbReference type="GO" id="GO:0031470">
    <property type="term" value="C:carboxysome"/>
    <property type="evidence" value="ECO:0007669"/>
    <property type="project" value="UniProtKB-SubCell"/>
</dbReference>
<comment type="similarity">
    <text evidence="9">Belongs to the beta-class carbonic anhydrase family. CsoSCA subfamily.</text>
</comment>
<evidence type="ECO:0000259" key="16">
    <source>
        <dbReference type="Pfam" id="PF08936"/>
    </source>
</evidence>
<dbReference type="NCBIfam" id="TIGR02701">
    <property type="entry name" value="shell_carb_anhy"/>
    <property type="match status" value="1"/>
</dbReference>
<evidence type="ECO:0000256" key="5">
    <source>
        <dbReference type="ARBA" id="ARBA00023239"/>
    </source>
</evidence>
<evidence type="ECO:0000256" key="10">
    <source>
        <dbReference type="ARBA" id="ARBA00024121"/>
    </source>
</evidence>
<feature type="signal peptide" evidence="15">
    <location>
        <begin position="1"/>
        <end position="21"/>
    </location>
</feature>
<evidence type="ECO:0000256" key="14">
    <source>
        <dbReference type="SAM" id="MobiDB-lite"/>
    </source>
</evidence>
<evidence type="ECO:0000256" key="4">
    <source>
        <dbReference type="ARBA" id="ARBA00022833"/>
    </source>
</evidence>
<keyword evidence="8" id="KW-1282">Carboxysome</keyword>
<evidence type="ECO:0000256" key="9">
    <source>
        <dbReference type="ARBA" id="ARBA00024021"/>
    </source>
</evidence>
<dbReference type="GO" id="GO:0015977">
    <property type="term" value="P:carbon fixation"/>
    <property type="evidence" value="ECO:0007669"/>
    <property type="project" value="UniProtKB-UniRule"/>
</dbReference>
<evidence type="ECO:0000256" key="7">
    <source>
        <dbReference type="ARBA" id="ARBA00023587"/>
    </source>
</evidence>
<sequence length="571" mass="62138">MSKQRRPARASLIWASASATAAPAYQPRVQGESVPGASTAIAEPATQEPTTRGLAKPGPTERTATARAPRMRPRPPAQVAGAAKRSARQTTRAVGAETMRGRVPGPNGLHPLTDLDGNARLQCYEDRVKAAFDRIVPVLKQISALQHESDFEQHAQSIARAELGFDLPEHMLADAWVTQLDLRRLFAWCVFETYRRMADDFFANDPLGGREVHAFDRFIQDCGFHQLDVTPCADGRLAHAISYVLRLPFGAVRRKPYAGGLFDVENTVSKWGEVELGRFREGVPNTADAPTRYLKTVIYHYSSVDPHHQGCAAHGSNDAAAAQAALDRLLAFRQSVENGFCCGASVALLLIGMDTDTDAIRAHVPDGEGRMDLTQSVDAIKVYAITRDLEPTAARARVAELVKAHAPATADPGMLRLVARLIENNLSQIDYVRQVHGGRYADAGHAERFVGVGIGFEEIQLRNLTYFAYLYTVEEGAADLDVGRKIFGGLNVSRGLPIPIVIRFDYHGGVPGARERAATRCRRLDAALADRFADLDDRGLLHRLLVVRDSDAGTGIEVVGSSLDAQMSGGH</sequence>
<feature type="region of interest" description="Disordered" evidence="14">
    <location>
        <begin position="19"/>
        <end position="110"/>
    </location>
</feature>
<keyword evidence="6" id="KW-0120">Carbon dioxide fixation</keyword>
<feature type="domain" description="Carboxysome Shell Carbonic Anhydrase catalytic" evidence="17">
    <location>
        <begin position="215"/>
        <end position="445"/>
    </location>
</feature>
<evidence type="ECO:0000256" key="2">
    <source>
        <dbReference type="ARBA" id="ARBA00012925"/>
    </source>
</evidence>
<dbReference type="GO" id="GO:0004089">
    <property type="term" value="F:carbonate dehydratase activity"/>
    <property type="evidence" value="ECO:0007669"/>
    <property type="project" value="UniProtKB-UniRule"/>
</dbReference>
<dbReference type="InterPro" id="IPR048619">
    <property type="entry name" value="CsoSCA_N"/>
</dbReference>
<protein>
    <recommendedName>
        <fullName evidence="10 13">Carboxysome shell carbonic anhydrase</fullName>
        <ecNumber evidence="2 13">4.2.1.1</ecNumber>
    </recommendedName>
</protein>
<accession>A0A1H3B2R8</accession>
<feature type="domain" description="Carboxysome Shell Carbonic Anhydrase N-terminal" evidence="18">
    <location>
        <begin position="110"/>
        <end position="202"/>
    </location>
</feature>
<dbReference type="Gene3D" id="1.20.120.1310">
    <property type="entry name" value="Carboxysome Shell Carbonic Anhydrase, N-terminal helical domain"/>
    <property type="match status" value="1"/>
</dbReference>
<evidence type="ECO:0000256" key="12">
    <source>
        <dbReference type="ARBA" id="ARBA00048348"/>
    </source>
</evidence>
<keyword evidence="11" id="KW-1283">Bacterial microcompartment</keyword>
<comment type="subcellular location">
    <subcellularLocation>
        <location evidence="7">Carboxysome</location>
    </subcellularLocation>
</comment>
<evidence type="ECO:0000256" key="13">
    <source>
        <dbReference type="NCBIfam" id="TIGR02701"/>
    </source>
</evidence>
<evidence type="ECO:0000313" key="19">
    <source>
        <dbReference type="EMBL" id="SDX35694.1"/>
    </source>
</evidence>
<dbReference type="InterPro" id="IPR048620">
    <property type="entry name" value="CsoSCA_C"/>
</dbReference>
<keyword evidence="20" id="KW-1185">Reference proteome</keyword>
<feature type="domain" description="Carboxysome Shell Carbonic Anhydrase C-terminal" evidence="16">
    <location>
        <begin position="446"/>
        <end position="562"/>
    </location>
</feature>
<comment type="catalytic activity">
    <reaction evidence="12">
        <text>hydrogencarbonate + H(+) = CO2 + H2O</text>
        <dbReference type="Rhea" id="RHEA:10748"/>
        <dbReference type="ChEBI" id="CHEBI:15377"/>
        <dbReference type="ChEBI" id="CHEBI:15378"/>
        <dbReference type="ChEBI" id="CHEBI:16526"/>
        <dbReference type="ChEBI" id="CHEBI:17544"/>
        <dbReference type="EC" id="4.2.1.1"/>
    </reaction>
</comment>
<keyword evidence="3" id="KW-0479">Metal-binding</keyword>
<dbReference type="InterPro" id="IPR043065">
    <property type="entry name" value="CsoSCA_N_sf"/>
</dbReference>
<dbReference type="STRING" id="1058.SAMN05421783_12243"/>
<evidence type="ECO:0000256" key="8">
    <source>
        <dbReference type="ARBA" id="ARBA00023669"/>
    </source>
</evidence>
<evidence type="ECO:0000256" key="15">
    <source>
        <dbReference type="SAM" id="SignalP"/>
    </source>
</evidence>
<dbReference type="EMBL" id="FNNZ01000022">
    <property type="protein sequence ID" value="SDX35694.1"/>
    <property type="molecule type" value="Genomic_DNA"/>
</dbReference>
<dbReference type="InterPro" id="IPR014074">
    <property type="entry name" value="Carboxysome_shell_carb_anhy"/>
</dbReference>
<dbReference type="InterPro" id="IPR043066">
    <property type="entry name" value="CsoSCA_C_sf"/>
</dbReference>
<dbReference type="Gene3D" id="3.30.1330.140">
    <property type="entry name" value="Carboxysome Shell Carbonic Anhydrase, C-terminal domain"/>
    <property type="match status" value="1"/>
</dbReference>